<evidence type="ECO:0000256" key="1">
    <source>
        <dbReference type="ARBA" id="ARBA00004123"/>
    </source>
</evidence>
<accession>A0A2A2LRC5</accession>
<dbReference type="Pfam" id="PF06246">
    <property type="entry name" value="Isy1"/>
    <property type="match status" value="1"/>
</dbReference>
<comment type="caution">
    <text evidence="5">The sequence shown here is derived from an EMBL/GenBank/DDBJ whole genome shotgun (WGS) entry which is preliminary data.</text>
</comment>
<dbReference type="InterPro" id="IPR009360">
    <property type="entry name" value="Isy1"/>
</dbReference>
<dbReference type="GO" id="GO:0000350">
    <property type="term" value="P:generation of catalytic spliceosome for second transesterification step"/>
    <property type="evidence" value="ECO:0007669"/>
    <property type="project" value="InterPro"/>
</dbReference>
<dbReference type="Proteomes" id="UP000218231">
    <property type="component" value="Unassembled WGS sequence"/>
</dbReference>
<dbReference type="EMBL" id="LIAE01006492">
    <property type="protein sequence ID" value="PAV88784.1"/>
    <property type="molecule type" value="Genomic_DNA"/>
</dbReference>
<feature type="region of interest" description="Disordered" evidence="4">
    <location>
        <begin position="194"/>
        <end position="223"/>
    </location>
</feature>
<evidence type="ECO:0000256" key="4">
    <source>
        <dbReference type="SAM" id="MobiDB-lite"/>
    </source>
</evidence>
<comment type="similarity">
    <text evidence="2">Belongs to the ISY1 family.</text>
</comment>
<sequence>MARNAEKAMTALARWRRMKEEEERGPVAKRPLNVNDCSTVKDAERFRVEIIKEMSKKIALIQNPGLGEFKIRDMNDDINRLMRLKNAWEHRIKTIGGPDYRRIAPKQLDREGREVSSNKGYKYFGAAKDLPGVRELFKKSDEAEVLRKARAELMKHVDPGYYGYIAEDNRKMIEAEQEQEKVAVAEAERKFAEEGPERIPKGLLDDDGDIYKIEDDSDDEGIETKESVVVGEDGERMVIRHVMVPSQNDIEDMLLERKKQALREKYLGEEP</sequence>
<dbReference type="GO" id="GO:0005634">
    <property type="term" value="C:nucleus"/>
    <property type="evidence" value="ECO:0007669"/>
    <property type="project" value="UniProtKB-SubCell"/>
</dbReference>
<dbReference type="AlphaFoldDB" id="A0A2A2LRC5"/>
<dbReference type="PANTHER" id="PTHR13021">
    <property type="entry name" value="PRE-MRNA-SPLICING FACTOR ISY1"/>
    <property type="match status" value="1"/>
</dbReference>
<evidence type="ECO:0000256" key="2">
    <source>
        <dbReference type="ARBA" id="ARBA00007002"/>
    </source>
</evidence>
<protein>
    <recommendedName>
        <fullName evidence="7">Pre-mRNA-splicing factor ISY1 homolog</fullName>
    </recommendedName>
</protein>
<gene>
    <name evidence="5" type="ORF">WR25_12863</name>
</gene>
<organism evidence="5 6">
    <name type="scientific">Diploscapter pachys</name>
    <dbReference type="NCBI Taxonomy" id="2018661"/>
    <lineage>
        <taxon>Eukaryota</taxon>
        <taxon>Metazoa</taxon>
        <taxon>Ecdysozoa</taxon>
        <taxon>Nematoda</taxon>
        <taxon>Chromadorea</taxon>
        <taxon>Rhabditida</taxon>
        <taxon>Rhabditina</taxon>
        <taxon>Rhabditomorpha</taxon>
        <taxon>Rhabditoidea</taxon>
        <taxon>Rhabditidae</taxon>
        <taxon>Diploscapter</taxon>
    </lineage>
</organism>
<dbReference type="STRING" id="2018661.A0A2A2LRC5"/>
<evidence type="ECO:0000313" key="5">
    <source>
        <dbReference type="EMBL" id="PAV88784.1"/>
    </source>
</evidence>
<feature type="compositionally biased region" description="Basic and acidic residues" evidence="4">
    <location>
        <begin position="194"/>
        <end position="214"/>
    </location>
</feature>
<reference evidence="5 6" key="1">
    <citation type="journal article" date="2017" name="Curr. Biol.">
        <title>Genome architecture and evolution of a unichromosomal asexual nematode.</title>
        <authorList>
            <person name="Fradin H."/>
            <person name="Zegar C."/>
            <person name="Gutwein M."/>
            <person name="Lucas J."/>
            <person name="Kovtun M."/>
            <person name="Corcoran D."/>
            <person name="Baugh L.R."/>
            <person name="Kiontke K."/>
            <person name="Gunsalus K."/>
            <person name="Fitch D.H."/>
            <person name="Piano F."/>
        </authorList>
    </citation>
    <scope>NUCLEOTIDE SEQUENCE [LARGE SCALE GENOMIC DNA]</scope>
    <source>
        <strain evidence="5">PF1309</strain>
    </source>
</reference>
<dbReference type="Gene3D" id="1.10.287.660">
    <property type="entry name" value="Helix hairpin bin"/>
    <property type="match status" value="1"/>
</dbReference>
<dbReference type="SUPFAM" id="SSF140102">
    <property type="entry name" value="ISY1 domain-like"/>
    <property type="match status" value="1"/>
</dbReference>
<keyword evidence="6" id="KW-1185">Reference proteome</keyword>
<evidence type="ECO:0008006" key="7">
    <source>
        <dbReference type="Google" id="ProtNLM"/>
    </source>
</evidence>
<dbReference type="InterPro" id="IPR029012">
    <property type="entry name" value="Helix_hairpin_bin_sf"/>
</dbReference>
<comment type="subcellular location">
    <subcellularLocation>
        <location evidence="1">Nucleus</location>
    </subcellularLocation>
</comment>
<evidence type="ECO:0000313" key="6">
    <source>
        <dbReference type="Proteomes" id="UP000218231"/>
    </source>
</evidence>
<evidence type="ECO:0000256" key="3">
    <source>
        <dbReference type="ARBA" id="ARBA00023242"/>
    </source>
</evidence>
<proteinExistence type="inferred from homology"/>
<dbReference type="FunFam" id="1.10.287.660:FF:000001">
    <property type="entry name" value="pre-mRNA-splicing factor ISY1 homolog"/>
    <property type="match status" value="1"/>
</dbReference>
<dbReference type="InterPro" id="IPR037200">
    <property type="entry name" value="Isy1_sf"/>
</dbReference>
<dbReference type="OrthoDB" id="1739576at2759"/>
<name>A0A2A2LRC5_9BILA</name>
<keyword evidence="3" id="KW-0539">Nucleus</keyword>